<keyword evidence="1 3" id="KW-0853">WD repeat</keyword>
<dbReference type="InterPro" id="IPR036322">
    <property type="entry name" value="WD40_repeat_dom_sf"/>
</dbReference>
<sequence length="529" mass="56429">MQRQVVILSSNVETNVTAWELGTGTQLSSYKTSSSPRNGVCCLGRDYLVAAQISKDALQFWTWHKDQTVQRSFVAEKPTAVSGSMCGTYLAAGGASGTLYLWEVASGRLLRSWAAHYKGVTCLAFDESGLMLFSGAQDTLACVWLLAELLDVAVDSSDPSYHRPQPLYSWSDHTLPVTSIHVGSGEATAIVATCSLDRTAKIHRLSDGCLLMSVVLPTGLNCVVMDAGEHAMYCGGSDGKVYEVPLVRPQHNNDTSFKASTSTSVNAGASTAPYGFTCMEGHSRAVNALSMSVDGENLVSGSDDGTACVWDLRSRQAVQVIQGSGKHPITGVIVLRLPEHMAAAGSGGAGSFQQGGRQGPKRMQPLAPLSKYPGVSGSLQPWEGPAMIIDGRQPFEGLALQCGLWGAVTDASCSSISGSHRAVGGWSESGWPILEPREWSKRDETSSIATASGIQEDKKSFDASDSKKRQQPSGSTGPSGRVTSNKMSDSGSDEILRLKEELRETQALAKKWKDLHAKLYEVAVKETLE</sequence>
<name>A0A250XMV8_9CHLO</name>
<feature type="compositionally biased region" description="Basic and acidic residues" evidence="4">
    <location>
        <begin position="455"/>
        <end position="468"/>
    </location>
</feature>
<dbReference type="Proteomes" id="UP000232323">
    <property type="component" value="Unassembled WGS sequence"/>
</dbReference>
<evidence type="ECO:0008006" key="7">
    <source>
        <dbReference type="Google" id="ProtNLM"/>
    </source>
</evidence>
<feature type="repeat" description="WD" evidence="3">
    <location>
        <begin position="279"/>
        <end position="320"/>
    </location>
</feature>
<dbReference type="OrthoDB" id="6252103at2759"/>
<dbReference type="GO" id="GO:0006364">
    <property type="term" value="P:rRNA processing"/>
    <property type="evidence" value="ECO:0007669"/>
    <property type="project" value="TreeGrafter"/>
</dbReference>
<dbReference type="InterPro" id="IPR045227">
    <property type="entry name" value="WDR18/Ipi3/RID3"/>
</dbReference>
<feature type="region of interest" description="Disordered" evidence="4">
    <location>
        <begin position="438"/>
        <end position="497"/>
    </location>
</feature>
<dbReference type="PROSITE" id="PS50294">
    <property type="entry name" value="WD_REPEATS_REGION"/>
    <property type="match status" value="1"/>
</dbReference>
<protein>
    <recommendedName>
        <fullName evidence="7">Anaphase-promoting complex subunit 4 WD40 domain-containing protein</fullName>
    </recommendedName>
</protein>
<dbReference type="STRING" id="1157962.A0A250XMV8"/>
<dbReference type="GO" id="GO:0006261">
    <property type="term" value="P:DNA-templated DNA replication"/>
    <property type="evidence" value="ECO:0007669"/>
    <property type="project" value="TreeGrafter"/>
</dbReference>
<feature type="compositionally biased region" description="Polar residues" evidence="4">
    <location>
        <begin position="471"/>
        <end position="490"/>
    </location>
</feature>
<organism evidence="5 6">
    <name type="scientific">Chlamydomonas eustigma</name>
    <dbReference type="NCBI Taxonomy" id="1157962"/>
    <lineage>
        <taxon>Eukaryota</taxon>
        <taxon>Viridiplantae</taxon>
        <taxon>Chlorophyta</taxon>
        <taxon>core chlorophytes</taxon>
        <taxon>Chlorophyceae</taxon>
        <taxon>CS clade</taxon>
        <taxon>Chlamydomonadales</taxon>
        <taxon>Chlamydomonadaceae</taxon>
        <taxon>Chlamydomonas</taxon>
    </lineage>
</organism>
<dbReference type="Pfam" id="PF00400">
    <property type="entry name" value="WD40"/>
    <property type="match status" value="3"/>
</dbReference>
<dbReference type="GO" id="GO:0120330">
    <property type="term" value="C:rixosome complex"/>
    <property type="evidence" value="ECO:0007669"/>
    <property type="project" value="TreeGrafter"/>
</dbReference>
<keyword evidence="2" id="KW-0677">Repeat</keyword>
<evidence type="ECO:0000256" key="3">
    <source>
        <dbReference type="PROSITE-ProRule" id="PRU00221"/>
    </source>
</evidence>
<dbReference type="AlphaFoldDB" id="A0A250XMV8"/>
<evidence type="ECO:0000313" key="5">
    <source>
        <dbReference type="EMBL" id="GAX84269.1"/>
    </source>
</evidence>
<dbReference type="SUPFAM" id="SSF50978">
    <property type="entry name" value="WD40 repeat-like"/>
    <property type="match status" value="1"/>
</dbReference>
<feature type="repeat" description="WD" evidence="3">
    <location>
        <begin position="113"/>
        <end position="144"/>
    </location>
</feature>
<comment type="caution">
    <text evidence="5">The sequence shown here is derived from an EMBL/GenBank/DDBJ whole genome shotgun (WGS) entry which is preliminary data.</text>
</comment>
<dbReference type="InterPro" id="IPR015943">
    <property type="entry name" value="WD40/YVTN_repeat-like_dom_sf"/>
</dbReference>
<evidence type="ECO:0000313" key="6">
    <source>
        <dbReference type="Proteomes" id="UP000232323"/>
    </source>
</evidence>
<proteinExistence type="predicted"/>
<dbReference type="SMART" id="SM00320">
    <property type="entry name" value="WD40"/>
    <property type="match status" value="4"/>
</dbReference>
<evidence type="ECO:0000256" key="4">
    <source>
        <dbReference type="SAM" id="MobiDB-lite"/>
    </source>
</evidence>
<accession>A0A250XMV8</accession>
<dbReference type="PANTHER" id="PTHR18763">
    <property type="entry name" value="WD-REPEAT PROTEIN 18"/>
    <property type="match status" value="1"/>
</dbReference>
<dbReference type="PROSITE" id="PS00678">
    <property type="entry name" value="WD_REPEATS_1"/>
    <property type="match status" value="1"/>
</dbReference>
<dbReference type="GO" id="GO:0005656">
    <property type="term" value="C:nuclear pre-replicative complex"/>
    <property type="evidence" value="ECO:0007669"/>
    <property type="project" value="TreeGrafter"/>
</dbReference>
<dbReference type="EMBL" id="BEGY01000121">
    <property type="protein sequence ID" value="GAX84269.1"/>
    <property type="molecule type" value="Genomic_DNA"/>
</dbReference>
<reference evidence="5 6" key="1">
    <citation type="submission" date="2017-08" db="EMBL/GenBank/DDBJ databases">
        <title>Acidophilic green algal genome provides insights into adaptation to an acidic environment.</title>
        <authorList>
            <person name="Hirooka S."/>
            <person name="Hirose Y."/>
            <person name="Kanesaki Y."/>
            <person name="Higuchi S."/>
            <person name="Fujiwara T."/>
            <person name="Onuma R."/>
            <person name="Era A."/>
            <person name="Ohbayashi R."/>
            <person name="Uzuka A."/>
            <person name="Nozaki H."/>
            <person name="Yoshikawa H."/>
            <person name="Miyagishima S.Y."/>
        </authorList>
    </citation>
    <scope>NUCLEOTIDE SEQUENCE [LARGE SCALE GENOMIC DNA]</scope>
    <source>
        <strain evidence="5 6">NIES-2499</strain>
    </source>
</reference>
<keyword evidence="6" id="KW-1185">Reference proteome</keyword>
<evidence type="ECO:0000256" key="2">
    <source>
        <dbReference type="ARBA" id="ARBA00022737"/>
    </source>
</evidence>
<dbReference type="InterPro" id="IPR019775">
    <property type="entry name" value="WD40_repeat_CS"/>
</dbReference>
<gene>
    <name evidence="5" type="ORF">CEUSTIGMA_g11692.t1</name>
</gene>
<dbReference type="Gene3D" id="2.130.10.10">
    <property type="entry name" value="YVTN repeat-like/Quinoprotein amine dehydrogenase"/>
    <property type="match status" value="2"/>
</dbReference>
<dbReference type="InterPro" id="IPR001680">
    <property type="entry name" value="WD40_rpt"/>
</dbReference>
<dbReference type="PROSITE" id="PS50082">
    <property type="entry name" value="WD_REPEATS_2"/>
    <property type="match status" value="2"/>
</dbReference>
<dbReference type="PANTHER" id="PTHR18763:SF0">
    <property type="entry name" value="WD REPEAT-CONTAINING PROTEIN 18"/>
    <property type="match status" value="1"/>
</dbReference>
<evidence type="ECO:0000256" key="1">
    <source>
        <dbReference type="ARBA" id="ARBA00022574"/>
    </source>
</evidence>